<keyword evidence="2" id="KW-1185">Reference proteome</keyword>
<evidence type="ECO:0000313" key="1">
    <source>
        <dbReference type="EMBL" id="MCI40305.1"/>
    </source>
</evidence>
<name>A0A392RXG3_9FABA</name>
<protein>
    <submittedName>
        <fullName evidence="1">Uncharacterized protein</fullName>
    </submittedName>
</protein>
<sequence>PRTPRVPATKDHPRQVAVPLAVGKTVEQYEAEVLSLKAEVAELKKAKGKEKVVDKGWLVAIFGKIVGETVDRKMNNILKDVECECRGIKEEVAEEVMKELSNNF</sequence>
<evidence type="ECO:0000313" key="2">
    <source>
        <dbReference type="Proteomes" id="UP000265520"/>
    </source>
</evidence>
<feature type="non-terminal residue" evidence="1">
    <location>
        <position position="1"/>
    </location>
</feature>
<accession>A0A392RXG3</accession>
<proteinExistence type="predicted"/>
<dbReference type="AlphaFoldDB" id="A0A392RXG3"/>
<reference evidence="1 2" key="1">
    <citation type="journal article" date="2018" name="Front. Plant Sci.">
        <title>Red Clover (Trifolium pratense) and Zigzag Clover (T. medium) - A Picture of Genomic Similarities and Differences.</title>
        <authorList>
            <person name="Dluhosova J."/>
            <person name="Istvanek J."/>
            <person name="Nedelnik J."/>
            <person name="Repkova J."/>
        </authorList>
    </citation>
    <scope>NUCLEOTIDE SEQUENCE [LARGE SCALE GENOMIC DNA]</scope>
    <source>
        <strain evidence="2">cv. 10/8</strain>
        <tissue evidence="1">Leaf</tissue>
    </source>
</reference>
<dbReference type="Proteomes" id="UP000265520">
    <property type="component" value="Unassembled WGS sequence"/>
</dbReference>
<organism evidence="1 2">
    <name type="scientific">Trifolium medium</name>
    <dbReference type="NCBI Taxonomy" id="97028"/>
    <lineage>
        <taxon>Eukaryota</taxon>
        <taxon>Viridiplantae</taxon>
        <taxon>Streptophyta</taxon>
        <taxon>Embryophyta</taxon>
        <taxon>Tracheophyta</taxon>
        <taxon>Spermatophyta</taxon>
        <taxon>Magnoliopsida</taxon>
        <taxon>eudicotyledons</taxon>
        <taxon>Gunneridae</taxon>
        <taxon>Pentapetalae</taxon>
        <taxon>rosids</taxon>
        <taxon>fabids</taxon>
        <taxon>Fabales</taxon>
        <taxon>Fabaceae</taxon>
        <taxon>Papilionoideae</taxon>
        <taxon>50 kb inversion clade</taxon>
        <taxon>NPAAA clade</taxon>
        <taxon>Hologalegina</taxon>
        <taxon>IRL clade</taxon>
        <taxon>Trifolieae</taxon>
        <taxon>Trifolium</taxon>
    </lineage>
</organism>
<comment type="caution">
    <text evidence="1">The sequence shown here is derived from an EMBL/GenBank/DDBJ whole genome shotgun (WGS) entry which is preliminary data.</text>
</comment>
<dbReference type="EMBL" id="LXQA010278114">
    <property type="protein sequence ID" value="MCI40305.1"/>
    <property type="molecule type" value="Genomic_DNA"/>
</dbReference>